<dbReference type="Pfam" id="PF03572">
    <property type="entry name" value="Peptidase_S41"/>
    <property type="match status" value="1"/>
</dbReference>
<dbReference type="InterPro" id="IPR005151">
    <property type="entry name" value="Tail-specific_protease"/>
</dbReference>
<dbReference type="CDD" id="cd06782">
    <property type="entry name" value="cpPDZ_CPP-like"/>
    <property type="match status" value="1"/>
</dbReference>
<keyword evidence="4 5" id="KW-0720">Serine protease</keyword>
<evidence type="ECO:0000313" key="8">
    <source>
        <dbReference type="Proteomes" id="UP000324595"/>
    </source>
</evidence>
<dbReference type="SUPFAM" id="SSF52096">
    <property type="entry name" value="ClpP/crotonase"/>
    <property type="match status" value="1"/>
</dbReference>
<comment type="similarity">
    <text evidence="1 5">Belongs to the peptidase S41A family.</text>
</comment>
<dbReference type="PANTHER" id="PTHR32060:SF30">
    <property type="entry name" value="CARBOXY-TERMINAL PROCESSING PROTEASE CTPA"/>
    <property type="match status" value="1"/>
</dbReference>
<dbReference type="Gene3D" id="2.30.42.10">
    <property type="match status" value="1"/>
</dbReference>
<dbReference type="Gene3D" id="3.90.226.10">
    <property type="entry name" value="2-enoyl-CoA Hydratase, Chain A, domain 1"/>
    <property type="match status" value="1"/>
</dbReference>
<dbReference type="InterPro" id="IPR029045">
    <property type="entry name" value="ClpP/crotonase-like_dom_sf"/>
</dbReference>
<dbReference type="SMART" id="SM00245">
    <property type="entry name" value="TSPc"/>
    <property type="match status" value="1"/>
</dbReference>
<dbReference type="EMBL" id="VNHY01000003">
    <property type="protein sequence ID" value="TYP92591.1"/>
    <property type="molecule type" value="Genomic_DNA"/>
</dbReference>
<dbReference type="SMART" id="SM00228">
    <property type="entry name" value="PDZ"/>
    <property type="match status" value="1"/>
</dbReference>
<keyword evidence="2 5" id="KW-0645">Protease</keyword>
<dbReference type="GO" id="GO:0004175">
    <property type="term" value="F:endopeptidase activity"/>
    <property type="evidence" value="ECO:0007669"/>
    <property type="project" value="TreeGrafter"/>
</dbReference>
<reference evidence="7 8" key="1">
    <citation type="submission" date="2019-07" db="EMBL/GenBank/DDBJ databases">
        <title>Genomic Encyclopedia of Archaeal and Bacterial Type Strains, Phase II (KMG-II): from individual species to whole genera.</title>
        <authorList>
            <person name="Goeker M."/>
        </authorList>
    </citation>
    <scope>NUCLEOTIDE SEQUENCE [LARGE SCALE GENOMIC DNA]</scope>
    <source>
        <strain evidence="7 8">DSM 21935</strain>
    </source>
</reference>
<dbReference type="Proteomes" id="UP000324595">
    <property type="component" value="Unassembled WGS sequence"/>
</dbReference>
<proteinExistence type="inferred from homology"/>
<dbReference type="GO" id="GO:0006508">
    <property type="term" value="P:proteolysis"/>
    <property type="evidence" value="ECO:0007669"/>
    <property type="project" value="UniProtKB-KW"/>
</dbReference>
<evidence type="ECO:0000313" key="7">
    <source>
        <dbReference type="EMBL" id="TYP92591.1"/>
    </source>
</evidence>
<accession>A0A5D3YGN7</accession>
<feature type="domain" description="PDZ" evidence="6">
    <location>
        <begin position="87"/>
        <end position="151"/>
    </location>
</feature>
<protein>
    <submittedName>
        <fullName evidence="7">C-terminal processing peptidase-3</fullName>
    </submittedName>
</protein>
<dbReference type="AlphaFoldDB" id="A0A5D3YGN7"/>
<evidence type="ECO:0000256" key="4">
    <source>
        <dbReference type="ARBA" id="ARBA00022825"/>
    </source>
</evidence>
<evidence type="ECO:0000259" key="6">
    <source>
        <dbReference type="PROSITE" id="PS50106"/>
    </source>
</evidence>
<dbReference type="SUPFAM" id="SSF50156">
    <property type="entry name" value="PDZ domain-like"/>
    <property type="match status" value="1"/>
</dbReference>
<comment type="caution">
    <text evidence="7">The sequence shown here is derived from an EMBL/GenBank/DDBJ whole genome shotgun (WGS) entry which is preliminary data.</text>
</comment>
<name>A0A5D3YGN7_9BACT</name>
<dbReference type="PANTHER" id="PTHR32060">
    <property type="entry name" value="TAIL-SPECIFIC PROTEASE"/>
    <property type="match status" value="1"/>
</dbReference>
<evidence type="ECO:0000256" key="1">
    <source>
        <dbReference type="ARBA" id="ARBA00009179"/>
    </source>
</evidence>
<dbReference type="NCBIfam" id="TIGR00225">
    <property type="entry name" value="prc"/>
    <property type="match status" value="1"/>
</dbReference>
<dbReference type="Pfam" id="PF17820">
    <property type="entry name" value="PDZ_6"/>
    <property type="match status" value="1"/>
</dbReference>
<dbReference type="PROSITE" id="PS50106">
    <property type="entry name" value="PDZ"/>
    <property type="match status" value="1"/>
</dbReference>
<dbReference type="OrthoDB" id="9812068at2"/>
<dbReference type="GO" id="GO:0008236">
    <property type="term" value="F:serine-type peptidase activity"/>
    <property type="evidence" value="ECO:0007669"/>
    <property type="project" value="UniProtKB-KW"/>
</dbReference>
<dbReference type="InterPro" id="IPR004447">
    <property type="entry name" value="Peptidase_S41A"/>
</dbReference>
<evidence type="ECO:0000256" key="3">
    <source>
        <dbReference type="ARBA" id="ARBA00022801"/>
    </source>
</evidence>
<organism evidence="7 8">
    <name type="scientific">Fodinibius salinus</name>
    <dbReference type="NCBI Taxonomy" id="860790"/>
    <lineage>
        <taxon>Bacteria</taxon>
        <taxon>Pseudomonadati</taxon>
        <taxon>Balneolota</taxon>
        <taxon>Balneolia</taxon>
        <taxon>Balneolales</taxon>
        <taxon>Balneolaceae</taxon>
        <taxon>Fodinibius</taxon>
    </lineage>
</organism>
<dbReference type="InterPro" id="IPR001478">
    <property type="entry name" value="PDZ"/>
</dbReference>
<evidence type="ECO:0000256" key="2">
    <source>
        <dbReference type="ARBA" id="ARBA00022670"/>
    </source>
</evidence>
<keyword evidence="3 5" id="KW-0378">Hydrolase</keyword>
<sequence>MAKWKKILAGAILGITSLVLVGFARNPDIYFLIKKNFTIFSEVYREVSLHYVDKVNPEKLMRRGIDAMLESLDPYTVLVDEAETQRMEIITRGSYGGVGLDVGFRGDKIVVVAPIEGYAAYNKGIRSGDIITKVDGVPVGEMNPDEVQNLMAGEPGSSVTLTVERYGIDHPLSFKLQRERVEVKNITYSGFVGDNKQVGYILLKRFARQAGQEIRHALQNLRSQKQLEGVILDLRNNPGGLLEEAVSTVDTFVPKGQLVVETRGRNNRHDKRFETQQQAPADKLPLIILQNGGSASASEIVSGALQDLDRAVIIGEQSFGKGLVQTVRPLSYNTVLKLTSSRYYIPSGRSIQSVTYTHKGKNTPVEKADSAQKEFMTQAGRTVYDGDGIAPDINISASNTTLLQTSLMRQNMFFNFANKYAAEHDSLDKTMHNDQVYDDFKSFLNRQEFEYGHPSEEYLAKIDSSLNGGIDESDKHIKALRKQIEQQKAQSFDEQRMAIQKQLYLELVARYKGREGQRAASLPYDPLVTKAVEILNDSVKYNQILSVE</sequence>
<dbReference type="InterPro" id="IPR041489">
    <property type="entry name" value="PDZ_6"/>
</dbReference>
<dbReference type="Gene3D" id="3.30.750.44">
    <property type="match status" value="1"/>
</dbReference>
<gene>
    <name evidence="7" type="ORF">LX73_1953</name>
</gene>
<dbReference type="CDD" id="cd07560">
    <property type="entry name" value="Peptidase_S41_CPP"/>
    <property type="match status" value="1"/>
</dbReference>
<dbReference type="RefSeq" id="WP_148899286.1">
    <property type="nucleotide sequence ID" value="NZ_VNHY01000003.1"/>
</dbReference>
<dbReference type="GO" id="GO:0030288">
    <property type="term" value="C:outer membrane-bounded periplasmic space"/>
    <property type="evidence" value="ECO:0007669"/>
    <property type="project" value="TreeGrafter"/>
</dbReference>
<keyword evidence="8" id="KW-1185">Reference proteome</keyword>
<dbReference type="InterPro" id="IPR036034">
    <property type="entry name" value="PDZ_sf"/>
</dbReference>
<evidence type="ECO:0000256" key="5">
    <source>
        <dbReference type="RuleBase" id="RU004404"/>
    </source>
</evidence>
<dbReference type="GO" id="GO:0007165">
    <property type="term" value="P:signal transduction"/>
    <property type="evidence" value="ECO:0007669"/>
    <property type="project" value="TreeGrafter"/>
</dbReference>